<dbReference type="Gene3D" id="3.40.630.40">
    <property type="entry name" value="Zn-dependent exopeptidases"/>
    <property type="match status" value="1"/>
</dbReference>
<dbReference type="EMBL" id="CP029211">
    <property type="protein sequence ID" value="AWI55603.1"/>
    <property type="molecule type" value="Genomic_DNA"/>
</dbReference>
<dbReference type="AlphaFoldDB" id="A0A2U8FX46"/>
<evidence type="ECO:0000313" key="1">
    <source>
        <dbReference type="EMBL" id="AWI55603.1"/>
    </source>
</evidence>
<proteinExistence type="predicted"/>
<sequence>MKIDTPTYTFTSGTLPLLISMPHLGTHIPASLQTGMADVAGIRQDTDWHLDRLYAFAREMGASIIQAKVSRYVIDLNRPPNGESLYPGQTTTSLCPMDTFRGEPLYLPGHVPDDAEQARRLEAYWRPYHEQIRTELDRLKALHGAVMLWDAHSIASVLPRLFEGRLPDLNFGTADGRSCDPAILSAVVDVARTGPYTHVVNGRFKGGYITRHYGQPSNGIHAIQLEMSQRLYMQEDAPFSYEPDVAGQVQPLLEAMLRAGLAQLNVTRAGAA</sequence>
<dbReference type="Pfam" id="PF05013">
    <property type="entry name" value="FGase"/>
    <property type="match status" value="1"/>
</dbReference>
<dbReference type="InterPro" id="IPR007709">
    <property type="entry name" value="N-FG_amidohydro"/>
</dbReference>
<evidence type="ECO:0000313" key="2">
    <source>
        <dbReference type="Proteomes" id="UP000244892"/>
    </source>
</evidence>
<dbReference type="InterPro" id="IPR010247">
    <property type="entry name" value="HutG_amidohyd"/>
</dbReference>
<name>A0A2U8FX46_9BURK</name>
<protein>
    <submittedName>
        <fullName evidence="1">N-formylglutamate deformylase</fullName>
    </submittedName>
</protein>
<dbReference type="NCBIfam" id="TIGR02017">
    <property type="entry name" value="hutG_amidohyd"/>
    <property type="match status" value="1"/>
</dbReference>
<dbReference type="RefSeq" id="WP_109038713.1">
    <property type="nucleotide sequence ID" value="NZ_CP029211.1"/>
</dbReference>
<dbReference type="KEGG" id="aon:DEH84_18670"/>
<dbReference type="Proteomes" id="UP000244892">
    <property type="component" value="Plasmid pTB101"/>
</dbReference>
<organism evidence="1 2">
    <name type="scientific">Aquabacterium olei</name>
    <dbReference type="NCBI Taxonomy" id="1296669"/>
    <lineage>
        <taxon>Bacteria</taxon>
        <taxon>Pseudomonadati</taxon>
        <taxon>Pseudomonadota</taxon>
        <taxon>Betaproteobacteria</taxon>
        <taxon>Burkholderiales</taxon>
        <taxon>Aquabacterium</taxon>
    </lineage>
</organism>
<dbReference type="OrthoDB" id="8716700at2"/>
<dbReference type="SUPFAM" id="SSF53187">
    <property type="entry name" value="Zn-dependent exopeptidases"/>
    <property type="match status" value="1"/>
</dbReference>
<geneLocation type="plasmid" evidence="2">
    <name>ptb101</name>
</geneLocation>
<keyword evidence="1" id="KW-0614">Plasmid</keyword>
<gene>
    <name evidence="1" type="primary">hutG</name>
    <name evidence="1" type="ORF">DEH84_18670</name>
</gene>
<reference evidence="1 2" key="1">
    <citation type="submission" date="2018-05" db="EMBL/GenBank/DDBJ databases">
        <title>complete genome sequence of Aquabacterium olei NBRC 110486.</title>
        <authorList>
            <person name="Tang B."/>
            <person name="Chang J."/>
            <person name="Zhang L."/>
            <person name="Yang H."/>
        </authorList>
    </citation>
    <scope>NUCLEOTIDE SEQUENCE [LARGE SCALE GENOMIC DNA]</scope>
    <source>
        <strain evidence="1 2">NBRC 110486</strain>
        <plasmid evidence="2">Plasmid ptb101</plasmid>
    </source>
</reference>
<accession>A0A2U8FX46</accession>
<keyword evidence="2" id="KW-1185">Reference proteome</keyword>